<comment type="caution">
    <text evidence="1">The sequence shown here is derived from an EMBL/GenBank/DDBJ whole genome shotgun (WGS) entry which is preliminary data.</text>
</comment>
<name>A0A2T1C9M1_9CYAN</name>
<reference evidence="1 2" key="1">
    <citation type="submission" date="2018-02" db="EMBL/GenBank/DDBJ databases">
        <authorList>
            <person name="Cohen D.B."/>
            <person name="Kent A.D."/>
        </authorList>
    </citation>
    <scope>NUCLEOTIDE SEQUENCE [LARGE SCALE GENOMIC DNA]</scope>
    <source>
        <strain evidence="1 2">CCAP 1448/3</strain>
    </source>
</reference>
<dbReference type="AlphaFoldDB" id="A0A2T1C9M1"/>
<dbReference type="Proteomes" id="UP000238762">
    <property type="component" value="Unassembled WGS sequence"/>
</dbReference>
<dbReference type="Pfam" id="PF21826">
    <property type="entry name" value="DUF6887"/>
    <property type="match status" value="1"/>
</dbReference>
<dbReference type="EMBL" id="PVWJ01000006">
    <property type="protein sequence ID" value="PSB04858.1"/>
    <property type="molecule type" value="Genomic_DNA"/>
</dbReference>
<dbReference type="OrthoDB" id="428065at2"/>
<dbReference type="InterPro" id="IPR054053">
    <property type="entry name" value="DUF6887"/>
</dbReference>
<sequence length="80" mass="9383">MAHSLNYAYLMKSKFEAMSREELRGYITKHREDEKAFQIYLDRAIAEPGEVYPAPQTIDDLSNFSELLANNRRNKELKSK</sequence>
<protein>
    <submittedName>
        <fullName evidence="1">Uncharacterized protein</fullName>
    </submittedName>
</protein>
<reference evidence="1 2" key="2">
    <citation type="submission" date="2018-03" db="EMBL/GenBank/DDBJ databases">
        <title>The ancient ancestry and fast evolution of plastids.</title>
        <authorList>
            <person name="Moore K.R."/>
            <person name="Magnabosco C."/>
            <person name="Momper L."/>
            <person name="Gold D.A."/>
            <person name="Bosak T."/>
            <person name="Fournier G.P."/>
        </authorList>
    </citation>
    <scope>NUCLEOTIDE SEQUENCE [LARGE SCALE GENOMIC DNA]</scope>
    <source>
        <strain evidence="1 2">CCAP 1448/3</strain>
    </source>
</reference>
<evidence type="ECO:0000313" key="1">
    <source>
        <dbReference type="EMBL" id="PSB04858.1"/>
    </source>
</evidence>
<keyword evidence="2" id="KW-1185">Reference proteome</keyword>
<accession>A0A2T1C9M1</accession>
<organism evidence="1 2">
    <name type="scientific">Merismopedia glauca CCAP 1448/3</name>
    <dbReference type="NCBI Taxonomy" id="1296344"/>
    <lineage>
        <taxon>Bacteria</taxon>
        <taxon>Bacillati</taxon>
        <taxon>Cyanobacteriota</taxon>
        <taxon>Cyanophyceae</taxon>
        <taxon>Synechococcales</taxon>
        <taxon>Merismopediaceae</taxon>
        <taxon>Merismopedia</taxon>
    </lineage>
</organism>
<proteinExistence type="predicted"/>
<evidence type="ECO:0000313" key="2">
    <source>
        <dbReference type="Proteomes" id="UP000238762"/>
    </source>
</evidence>
<gene>
    <name evidence="1" type="ORF">C7B64_01855</name>
</gene>